<dbReference type="EMBL" id="UINC01126417">
    <property type="protein sequence ID" value="SVD04885.1"/>
    <property type="molecule type" value="Genomic_DNA"/>
</dbReference>
<dbReference type="GO" id="GO:0006741">
    <property type="term" value="P:NADP+ biosynthetic process"/>
    <property type="evidence" value="ECO:0007669"/>
    <property type="project" value="InterPro"/>
</dbReference>
<proteinExistence type="predicted"/>
<dbReference type="InterPro" id="IPR039065">
    <property type="entry name" value="AcoX-like"/>
</dbReference>
<organism evidence="1">
    <name type="scientific">marine metagenome</name>
    <dbReference type="NCBI Taxonomy" id="408172"/>
    <lineage>
        <taxon>unclassified sequences</taxon>
        <taxon>metagenomes</taxon>
        <taxon>ecological metagenomes</taxon>
    </lineage>
</organism>
<dbReference type="Pfam" id="PF01513">
    <property type="entry name" value="NAD_kinase"/>
    <property type="match status" value="1"/>
</dbReference>
<feature type="non-terminal residue" evidence="1">
    <location>
        <position position="1"/>
    </location>
</feature>
<sequence length="314" mass="34343">PVNLGIIVNPFSGRDVRRLAARASTSDHHEKQQQVTRLVLGALSMGVERIFLAHEPFRINEKAVENLPVRHQIEILRFRLQHSGEDTRTMCRQMWQAGCRVFIVLGGDGTSRIVASELPDSTILPLSTGTNNVFPYRLEASVAGVAAGLVASHKVPSHSCQRCKRIRIQAGSLEETALIDAVLLRNDFIGSLLPFAAENLDTLILSRAEPASIGISPIGGYLMPSRFEDDFAVLVHCKLDAGRKVNVPISPGLHQNVGIANVERLELNQSVNMTGPGIIAVDGDRIIELEGNETATFRVLRDGPRVIETERVMA</sequence>
<evidence type="ECO:0008006" key="2">
    <source>
        <dbReference type="Google" id="ProtNLM"/>
    </source>
</evidence>
<dbReference type="InterPro" id="IPR002504">
    <property type="entry name" value="NADK"/>
</dbReference>
<feature type="non-terminal residue" evidence="1">
    <location>
        <position position="314"/>
    </location>
</feature>
<protein>
    <recommendedName>
        <fullName evidence="2">ATP-NAD kinase</fullName>
    </recommendedName>
</protein>
<dbReference type="Gene3D" id="3.40.50.10330">
    <property type="entry name" value="Probable inorganic polyphosphate/atp-NAD kinase, domain 1"/>
    <property type="match status" value="1"/>
</dbReference>
<dbReference type="InterPro" id="IPR016064">
    <property type="entry name" value="NAD/diacylglycerol_kinase_sf"/>
</dbReference>
<dbReference type="PANTHER" id="PTHR40697:SF3">
    <property type="entry name" value="ACETOIN CATABOLISM PROTEIN X"/>
    <property type="match status" value="1"/>
</dbReference>
<name>A0A382S604_9ZZZZ</name>
<evidence type="ECO:0000313" key="1">
    <source>
        <dbReference type="EMBL" id="SVD04885.1"/>
    </source>
</evidence>
<dbReference type="AlphaFoldDB" id="A0A382S604"/>
<reference evidence="1" key="1">
    <citation type="submission" date="2018-05" db="EMBL/GenBank/DDBJ databases">
        <authorList>
            <person name="Lanie J.A."/>
            <person name="Ng W.-L."/>
            <person name="Kazmierczak K.M."/>
            <person name="Andrzejewski T.M."/>
            <person name="Davidsen T.M."/>
            <person name="Wayne K.J."/>
            <person name="Tettelin H."/>
            <person name="Glass J.I."/>
            <person name="Rusch D."/>
            <person name="Podicherti R."/>
            <person name="Tsui H.-C.T."/>
            <person name="Winkler M.E."/>
        </authorList>
    </citation>
    <scope>NUCLEOTIDE SEQUENCE</scope>
</reference>
<dbReference type="SUPFAM" id="SSF111331">
    <property type="entry name" value="NAD kinase/diacylglycerol kinase-like"/>
    <property type="match status" value="1"/>
</dbReference>
<dbReference type="PANTHER" id="PTHR40697">
    <property type="entry name" value="ACETOIN CATABOLISM PROTEIN X"/>
    <property type="match status" value="1"/>
</dbReference>
<dbReference type="GO" id="GO:0003951">
    <property type="term" value="F:NAD+ kinase activity"/>
    <property type="evidence" value="ECO:0007669"/>
    <property type="project" value="InterPro"/>
</dbReference>
<gene>
    <name evidence="1" type="ORF">METZ01_LOCUS357739</name>
</gene>
<dbReference type="InterPro" id="IPR017438">
    <property type="entry name" value="ATP-NAD_kinase_N"/>
</dbReference>
<accession>A0A382S604</accession>